<dbReference type="HOGENOM" id="CLU_063409_0_0_7"/>
<dbReference type="eggNOG" id="COG1152">
    <property type="taxonomic scope" value="Bacteria"/>
</dbReference>
<proteinExistence type="predicted"/>
<dbReference type="Gene3D" id="1.10.1060.10">
    <property type="entry name" value="Alpha-helical ferredoxin"/>
    <property type="match status" value="1"/>
</dbReference>
<reference evidence="5 6" key="1">
    <citation type="journal article" date="2011" name="J. Bacteriol.">
        <title>Genome sequence of the mercury-methylating and pleomorphic Desulfovibrio africanus Strain Walvis Bay.</title>
        <authorList>
            <person name="Brown S.D."/>
            <person name="Wall J.D."/>
            <person name="Kucken A.M."/>
            <person name="Gilmour C.C."/>
            <person name="Podar M."/>
            <person name="Brandt C.C."/>
            <person name="Teshima H."/>
            <person name="Detter J.C."/>
            <person name="Han C.S."/>
            <person name="Land M.L."/>
            <person name="Lucas S."/>
            <person name="Han J."/>
            <person name="Pennacchio L."/>
            <person name="Nolan M."/>
            <person name="Pitluck S."/>
            <person name="Woyke T."/>
            <person name="Goodwin L."/>
            <person name="Palumbo A.V."/>
            <person name="Elias D.A."/>
        </authorList>
    </citation>
    <scope>NUCLEOTIDE SEQUENCE [LARGE SCALE GENOMIC DNA]</scope>
    <source>
        <strain evidence="5 6">Walvis Bay</strain>
    </source>
</reference>
<dbReference type="GO" id="GO:0046872">
    <property type="term" value="F:metal ion binding"/>
    <property type="evidence" value="ECO:0007669"/>
    <property type="project" value="UniProtKB-KW"/>
</dbReference>
<dbReference type="PROSITE" id="PS51379">
    <property type="entry name" value="4FE4S_FER_2"/>
    <property type="match status" value="1"/>
</dbReference>
<dbReference type="InterPro" id="IPR009051">
    <property type="entry name" value="Helical_ferredxn"/>
</dbReference>
<sequence>MGTTASIRIDSGSPLKTIQGLFGKFLADEEVAGIFVPRHLPARGIVMPSLITDAGQLEAADPIAPSFPLNGARQIARLTRGELDGTLVAVLRPCEIRAFVELVKLNQGSLDNVLLVSVDCYGAFDNQNYRAYLETGGDMRPEQSDDFLRKAATGEIGERTNGLPGFARACMACEFPTAQAADLHIGLFGMDLGKELQLISGTPRGEGILNRLGVSEAAQSDRREQEIKRLTQKRTAYRDAMFEQTKARTDSPAKLAEYLAGCVNCYNCRVACPVCYCKECVFVTDVFDHKPWQFLGWAKQKGVLRMPTDTLFYHLTRMAHMSTACVGCGQCSNACPNDIPVMEIFRLAANRTQTAFGYQAGADPAEKPPLAVFKDREFPEVTGGLD</sequence>
<dbReference type="KEGG" id="daf:Desaf_1864"/>
<keyword evidence="2" id="KW-0408">Iron</keyword>
<gene>
    <name evidence="5" type="ORF">Desaf_1864</name>
</gene>
<dbReference type="AlphaFoldDB" id="F3Z2F5"/>
<evidence type="ECO:0000259" key="4">
    <source>
        <dbReference type="PROSITE" id="PS51379"/>
    </source>
</evidence>
<keyword evidence="3" id="KW-0411">Iron-sulfur</keyword>
<evidence type="ECO:0000256" key="3">
    <source>
        <dbReference type="ARBA" id="ARBA00023014"/>
    </source>
</evidence>
<dbReference type="InterPro" id="IPR017900">
    <property type="entry name" value="4Fe4S_Fe_S_CS"/>
</dbReference>
<dbReference type="GO" id="GO:0051536">
    <property type="term" value="F:iron-sulfur cluster binding"/>
    <property type="evidence" value="ECO:0007669"/>
    <property type="project" value="UniProtKB-KW"/>
</dbReference>
<keyword evidence="1" id="KW-0479">Metal-binding</keyword>
<dbReference type="PROSITE" id="PS00198">
    <property type="entry name" value="4FE4S_FER_1"/>
    <property type="match status" value="1"/>
</dbReference>
<feature type="domain" description="4Fe-4S ferredoxin-type" evidence="4">
    <location>
        <begin position="316"/>
        <end position="345"/>
    </location>
</feature>
<organism evidence="5 6">
    <name type="scientific">Desulfocurvibacter africanus subsp. africanus str. Walvis Bay</name>
    <dbReference type="NCBI Taxonomy" id="690850"/>
    <lineage>
        <taxon>Bacteria</taxon>
        <taxon>Pseudomonadati</taxon>
        <taxon>Thermodesulfobacteriota</taxon>
        <taxon>Desulfovibrionia</taxon>
        <taxon>Desulfovibrionales</taxon>
        <taxon>Desulfovibrionaceae</taxon>
        <taxon>Desulfocurvibacter</taxon>
    </lineage>
</organism>
<dbReference type="SUPFAM" id="SSF46548">
    <property type="entry name" value="alpha-helical ferredoxin"/>
    <property type="match status" value="1"/>
</dbReference>
<accession>F3Z2F5</accession>
<keyword evidence="6" id="KW-1185">Reference proteome</keyword>
<dbReference type="EMBL" id="CP003221">
    <property type="protein sequence ID" value="EGJ50195.1"/>
    <property type="molecule type" value="Genomic_DNA"/>
</dbReference>
<dbReference type="RefSeq" id="WP_014259951.1">
    <property type="nucleotide sequence ID" value="NC_016629.1"/>
</dbReference>
<protein>
    <submittedName>
        <fullName evidence="5">Formate dehydrogenase</fullName>
    </submittedName>
</protein>
<evidence type="ECO:0000256" key="2">
    <source>
        <dbReference type="ARBA" id="ARBA00023004"/>
    </source>
</evidence>
<evidence type="ECO:0000256" key="1">
    <source>
        <dbReference type="ARBA" id="ARBA00022723"/>
    </source>
</evidence>
<dbReference type="InterPro" id="IPR017896">
    <property type="entry name" value="4Fe4S_Fe-S-bd"/>
</dbReference>
<name>F3Z2F5_DESAF</name>
<dbReference type="Proteomes" id="UP000007844">
    <property type="component" value="Chromosome"/>
</dbReference>
<dbReference type="STRING" id="690850.Desaf_1864"/>
<evidence type="ECO:0000313" key="5">
    <source>
        <dbReference type="EMBL" id="EGJ50195.1"/>
    </source>
</evidence>
<dbReference type="eggNOG" id="COG1035">
    <property type="taxonomic scope" value="Bacteria"/>
</dbReference>
<evidence type="ECO:0000313" key="6">
    <source>
        <dbReference type="Proteomes" id="UP000007844"/>
    </source>
</evidence>
<dbReference type="Pfam" id="PF00037">
    <property type="entry name" value="Fer4"/>
    <property type="match status" value="1"/>
</dbReference>